<evidence type="ECO:0000313" key="3">
    <source>
        <dbReference type="Proteomes" id="UP000299102"/>
    </source>
</evidence>
<protein>
    <submittedName>
        <fullName evidence="2">Uncharacterized protein</fullName>
    </submittedName>
</protein>
<evidence type="ECO:0000256" key="1">
    <source>
        <dbReference type="SAM" id="MobiDB-lite"/>
    </source>
</evidence>
<feature type="region of interest" description="Disordered" evidence="1">
    <location>
        <begin position="100"/>
        <end position="128"/>
    </location>
</feature>
<organism evidence="2 3">
    <name type="scientific">Eumeta variegata</name>
    <name type="common">Bagworm moth</name>
    <name type="synonym">Eumeta japonica</name>
    <dbReference type="NCBI Taxonomy" id="151549"/>
    <lineage>
        <taxon>Eukaryota</taxon>
        <taxon>Metazoa</taxon>
        <taxon>Ecdysozoa</taxon>
        <taxon>Arthropoda</taxon>
        <taxon>Hexapoda</taxon>
        <taxon>Insecta</taxon>
        <taxon>Pterygota</taxon>
        <taxon>Neoptera</taxon>
        <taxon>Endopterygota</taxon>
        <taxon>Lepidoptera</taxon>
        <taxon>Glossata</taxon>
        <taxon>Ditrysia</taxon>
        <taxon>Tineoidea</taxon>
        <taxon>Psychidae</taxon>
        <taxon>Oiketicinae</taxon>
        <taxon>Eumeta</taxon>
    </lineage>
</organism>
<keyword evidence="3" id="KW-1185">Reference proteome</keyword>
<evidence type="ECO:0000313" key="2">
    <source>
        <dbReference type="EMBL" id="GBP16486.1"/>
    </source>
</evidence>
<proteinExistence type="predicted"/>
<name>A0A4C1TRG8_EUMVA</name>
<dbReference type="AlphaFoldDB" id="A0A4C1TRG8"/>
<dbReference type="EMBL" id="BGZK01000079">
    <property type="protein sequence ID" value="GBP16486.1"/>
    <property type="molecule type" value="Genomic_DNA"/>
</dbReference>
<sequence length="128" mass="14618">MRRMGKKLKIDALEPSTLAKCRLAAVRDRQLIVLLEARNVWFKLTIAWLEDRTVAARRRRHHARAAKRRAALRHDTKPHRSTIAYLMLDCPLGVLRSLRRGRRGTRVPPQSTESSTLSSSSLLLGSRS</sequence>
<comment type="caution">
    <text evidence="2">The sequence shown here is derived from an EMBL/GenBank/DDBJ whole genome shotgun (WGS) entry which is preliminary data.</text>
</comment>
<gene>
    <name evidence="2" type="ORF">EVAR_10059_1</name>
</gene>
<dbReference type="Proteomes" id="UP000299102">
    <property type="component" value="Unassembled WGS sequence"/>
</dbReference>
<accession>A0A4C1TRG8</accession>
<feature type="compositionally biased region" description="Low complexity" evidence="1">
    <location>
        <begin position="106"/>
        <end position="128"/>
    </location>
</feature>
<reference evidence="2 3" key="1">
    <citation type="journal article" date="2019" name="Commun. Biol.">
        <title>The bagworm genome reveals a unique fibroin gene that provides high tensile strength.</title>
        <authorList>
            <person name="Kono N."/>
            <person name="Nakamura H."/>
            <person name="Ohtoshi R."/>
            <person name="Tomita M."/>
            <person name="Numata K."/>
            <person name="Arakawa K."/>
        </authorList>
    </citation>
    <scope>NUCLEOTIDE SEQUENCE [LARGE SCALE GENOMIC DNA]</scope>
</reference>